<reference evidence="2 3" key="1">
    <citation type="submission" date="2016-06" db="EMBL/GenBank/DDBJ databases">
        <title>Comparative genomics of the ectomycorrhizal sister species Rhizopogon vinicolor and Rhizopogon vesiculosus (Basidiomycota: Boletales) reveals a divergence of the mating type B locus.</title>
        <authorList>
            <consortium name="DOE Joint Genome Institute"/>
            <person name="Mujic A.B."/>
            <person name="Kuo A."/>
            <person name="Tritt A."/>
            <person name="Lipzen A."/>
            <person name="Chen C."/>
            <person name="Johnson J."/>
            <person name="Sharma A."/>
            <person name="Barry K."/>
            <person name="Grigoriev I.V."/>
            <person name="Spatafora J.W."/>
        </authorList>
    </citation>
    <scope>NUCLEOTIDE SEQUENCE [LARGE SCALE GENOMIC DNA]</scope>
    <source>
        <strain evidence="2 3">AM-OR11-026</strain>
    </source>
</reference>
<dbReference type="InParanoid" id="A0A1B7MS62"/>
<dbReference type="STRING" id="1314800.A0A1B7MS62"/>
<name>A0A1B7MS62_9AGAM</name>
<evidence type="ECO:0000313" key="2">
    <source>
        <dbReference type="EMBL" id="OAX35400.1"/>
    </source>
</evidence>
<dbReference type="Proteomes" id="UP000092154">
    <property type="component" value="Unassembled WGS sequence"/>
</dbReference>
<feature type="region of interest" description="Disordered" evidence="1">
    <location>
        <begin position="254"/>
        <end position="274"/>
    </location>
</feature>
<evidence type="ECO:0000256" key="1">
    <source>
        <dbReference type="SAM" id="MobiDB-lite"/>
    </source>
</evidence>
<accession>A0A1B7MS62</accession>
<protein>
    <submittedName>
        <fullName evidence="2">Uncharacterized protein</fullName>
    </submittedName>
</protein>
<proteinExistence type="predicted"/>
<sequence>MDLEAFGSFKLKKSTVELNYPEPLIHHLPVELPQRIFLLIVHNVPDSDYPSIFSLQYHDRAAPGLWCGYIFSVNFSTPPLLLTRGSGHISRLTFPGDEPLNPFLPSLLQSWPSRSGDQPLTLRLVTRLSVDAAVRFKLGPGGIPDSEPNPQILEVLLYERGRWETNPDDDSPISPHIDIRHKCIAIFKALQLPMLQKLILAGELGKAQAVLAGEALAASSCRPRVVDFQTTTSPSKADAGIAFSCRRGYMLSPDLTRPGQKRHSNSTDYWGEYD</sequence>
<gene>
    <name evidence="2" type="ORF">K503DRAFT_785109</name>
</gene>
<evidence type="ECO:0000313" key="3">
    <source>
        <dbReference type="Proteomes" id="UP000092154"/>
    </source>
</evidence>
<dbReference type="EMBL" id="KV448504">
    <property type="protein sequence ID" value="OAX35400.1"/>
    <property type="molecule type" value="Genomic_DNA"/>
</dbReference>
<keyword evidence="3" id="KW-1185">Reference proteome</keyword>
<organism evidence="2 3">
    <name type="scientific">Rhizopogon vinicolor AM-OR11-026</name>
    <dbReference type="NCBI Taxonomy" id="1314800"/>
    <lineage>
        <taxon>Eukaryota</taxon>
        <taxon>Fungi</taxon>
        <taxon>Dikarya</taxon>
        <taxon>Basidiomycota</taxon>
        <taxon>Agaricomycotina</taxon>
        <taxon>Agaricomycetes</taxon>
        <taxon>Agaricomycetidae</taxon>
        <taxon>Boletales</taxon>
        <taxon>Suillineae</taxon>
        <taxon>Rhizopogonaceae</taxon>
        <taxon>Rhizopogon</taxon>
    </lineage>
</organism>
<dbReference type="AlphaFoldDB" id="A0A1B7MS62"/>